<gene>
    <name evidence="1" type="ORF">PDESU_02475</name>
</gene>
<name>A0A6C2U1S1_PONDE</name>
<dbReference type="EMBL" id="CAAHFG010000001">
    <property type="protein sequence ID" value="VGO13918.1"/>
    <property type="molecule type" value="Genomic_DNA"/>
</dbReference>
<organism evidence="1 2">
    <name type="scientific">Pontiella desulfatans</name>
    <dbReference type="NCBI Taxonomy" id="2750659"/>
    <lineage>
        <taxon>Bacteria</taxon>
        <taxon>Pseudomonadati</taxon>
        <taxon>Kiritimatiellota</taxon>
        <taxon>Kiritimatiellia</taxon>
        <taxon>Kiritimatiellales</taxon>
        <taxon>Pontiellaceae</taxon>
        <taxon>Pontiella</taxon>
    </lineage>
</organism>
<evidence type="ECO:0000313" key="2">
    <source>
        <dbReference type="Proteomes" id="UP000366872"/>
    </source>
</evidence>
<reference evidence="1 2" key="1">
    <citation type="submission" date="2019-04" db="EMBL/GenBank/DDBJ databases">
        <authorList>
            <person name="Van Vliet M D."/>
        </authorList>
    </citation>
    <scope>NUCLEOTIDE SEQUENCE [LARGE SCALE GENOMIC DNA]</scope>
    <source>
        <strain evidence="1 2">F1</strain>
    </source>
</reference>
<dbReference type="Proteomes" id="UP000366872">
    <property type="component" value="Unassembled WGS sequence"/>
</dbReference>
<proteinExistence type="predicted"/>
<evidence type="ECO:0000313" key="1">
    <source>
        <dbReference type="EMBL" id="VGO13918.1"/>
    </source>
</evidence>
<dbReference type="RefSeq" id="WP_168433098.1">
    <property type="nucleotide sequence ID" value="NZ_CAAHFG010000001.1"/>
</dbReference>
<protein>
    <submittedName>
        <fullName evidence="1">Uncharacterized protein</fullName>
    </submittedName>
</protein>
<accession>A0A6C2U1S1</accession>
<keyword evidence="2" id="KW-1185">Reference proteome</keyword>
<sequence>MEASFVIPKEYAGKSLNFAAFAGEEYKQRLQKSLPQLLTDPVTAK</sequence>
<dbReference type="AlphaFoldDB" id="A0A6C2U1S1"/>